<organism evidence="3 4">
    <name type="scientific">Erysiphe neolycopersici</name>
    <dbReference type="NCBI Taxonomy" id="212602"/>
    <lineage>
        <taxon>Eukaryota</taxon>
        <taxon>Fungi</taxon>
        <taxon>Dikarya</taxon>
        <taxon>Ascomycota</taxon>
        <taxon>Pezizomycotina</taxon>
        <taxon>Leotiomycetes</taxon>
        <taxon>Erysiphales</taxon>
        <taxon>Erysiphaceae</taxon>
        <taxon>Erysiphe</taxon>
    </lineage>
</organism>
<name>A0A420I3N0_9PEZI</name>
<dbReference type="STRING" id="212602.A0A420I3N0"/>
<dbReference type="Proteomes" id="UP000286134">
    <property type="component" value="Unassembled WGS sequence"/>
</dbReference>
<dbReference type="PANTHER" id="PTHR32470">
    <property type="entry name" value="ADH DEHYDROGENASE [UBIQUINONE] 1 ALPHA SUBCOMPLEX ASSEMBLY FACTOR 2"/>
    <property type="match status" value="1"/>
</dbReference>
<comment type="similarity">
    <text evidence="1">Belongs to the complex I NDUFA12 subunit family.</text>
</comment>
<keyword evidence="4" id="KW-1185">Reference proteome</keyword>
<dbReference type="GO" id="GO:0045271">
    <property type="term" value="C:respiratory chain complex I"/>
    <property type="evidence" value="ECO:0007669"/>
    <property type="project" value="InterPro"/>
</dbReference>
<feature type="compositionally biased region" description="Polar residues" evidence="2">
    <location>
        <begin position="218"/>
        <end position="228"/>
    </location>
</feature>
<dbReference type="InterPro" id="IPR052618">
    <property type="entry name" value="ComplexI_NDUFA12"/>
</dbReference>
<gene>
    <name evidence="3" type="ORF">OnM2_019069</name>
</gene>
<dbReference type="OrthoDB" id="10255576at2759"/>
<feature type="region of interest" description="Disordered" evidence="2">
    <location>
        <begin position="144"/>
        <end position="247"/>
    </location>
</feature>
<comment type="caution">
    <text evidence="3">The sequence shown here is derived from an EMBL/GenBank/DDBJ whole genome shotgun (WGS) entry which is preliminary data.</text>
</comment>
<dbReference type="EMBL" id="MCFK01001974">
    <property type="protein sequence ID" value="RKF64318.1"/>
    <property type="molecule type" value="Genomic_DNA"/>
</dbReference>
<evidence type="ECO:0000313" key="3">
    <source>
        <dbReference type="EMBL" id="RKF64318.1"/>
    </source>
</evidence>
<dbReference type="InterPro" id="IPR007763">
    <property type="entry name" value="NDUFA12"/>
</dbReference>
<dbReference type="PANTHER" id="PTHR32470:SF2">
    <property type="entry name" value="NADH DEHYDROGENASE [UBIQUINONE] 1 ALPHA SUBCOMPLEX ASSEMBLY FACTOR 2"/>
    <property type="match status" value="1"/>
</dbReference>
<evidence type="ECO:0000313" key="4">
    <source>
        <dbReference type="Proteomes" id="UP000286134"/>
    </source>
</evidence>
<proteinExistence type="inferred from homology"/>
<dbReference type="Pfam" id="PF05071">
    <property type="entry name" value="NDUFA12"/>
    <property type="match status" value="1"/>
</dbReference>
<evidence type="ECO:0000256" key="2">
    <source>
        <dbReference type="SAM" id="MobiDB-lite"/>
    </source>
</evidence>
<reference evidence="3 4" key="1">
    <citation type="journal article" date="2018" name="BMC Genomics">
        <title>Comparative genome analyses reveal sequence features reflecting distinct modes of host-adaptation between dicot and monocot powdery mildew.</title>
        <authorList>
            <person name="Wu Y."/>
            <person name="Ma X."/>
            <person name="Pan Z."/>
            <person name="Kale S.D."/>
            <person name="Song Y."/>
            <person name="King H."/>
            <person name="Zhang Q."/>
            <person name="Presley C."/>
            <person name="Deng X."/>
            <person name="Wei C.I."/>
            <person name="Xiao S."/>
        </authorList>
    </citation>
    <scope>NUCLEOTIDE SEQUENCE [LARGE SCALE GENOMIC DNA]</scope>
    <source>
        <strain evidence="3">UMSG2</strain>
    </source>
</reference>
<protein>
    <submittedName>
        <fullName evidence="3">Uncharacterized protein</fullName>
    </submittedName>
</protein>
<sequence length="247" mass="28471">MSSKPLSSVKKFWFRWKSLRLPWRKTFLVGLDLHGNTFWEFRDSFNSHQNKMRRIIKYKQSVHNSDVQISPQWHQWLRHTRADPPSLNELSQDILRQEKLKILAAAVDAKWASESSKLLDRPNCQQDQLSISSEVTDFHGNHFPSPDIATCNSRDSDSKLSSLSNKYEVDPGTSRFSKGSADSIIEKTTTSSCSSSAEEGPWKKLPTRDYPKDAWQPKSWNPNVINCNHKTENSHDESKKKPINDTK</sequence>
<dbReference type="AlphaFoldDB" id="A0A420I3N0"/>
<feature type="compositionally biased region" description="Basic and acidic residues" evidence="2">
    <location>
        <begin position="200"/>
        <end position="212"/>
    </location>
</feature>
<feature type="compositionally biased region" description="Basic and acidic residues" evidence="2">
    <location>
        <begin position="229"/>
        <end position="247"/>
    </location>
</feature>
<evidence type="ECO:0000256" key="1">
    <source>
        <dbReference type="ARBA" id="ARBA00007355"/>
    </source>
</evidence>
<dbReference type="GO" id="GO:0005739">
    <property type="term" value="C:mitochondrion"/>
    <property type="evidence" value="ECO:0007669"/>
    <property type="project" value="TreeGrafter"/>
</dbReference>
<accession>A0A420I3N0</accession>
<dbReference type="GO" id="GO:0032981">
    <property type="term" value="P:mitochondrial respiratory chain complex I assembly"/>
    <property type="evidence" value="ECO:0007669"/>
    <property type="project" value="TreeGrafter"/>
</dbReference>